<evidence type="ECO:0000259" key="5">
    <source>
        <dbReference type="Pfam" id="PF04198"/>
    </source>
</evidence>
<evidence type="ECO:0000256" key="2">
    <source>
        <dbReference type="ARBA" id="ARBA00023015"/>
    </source>
</evidence>
<keyword evidence="3" id="KW-0238">DNA-binding</keyword>
<gene>
    <name evidence="6" type="primary">citR_1</name>
    <name evidence="6" type="ORF">LCB40_07420</name>
</gene>
<dbReference type="SUPFAM" id="SSF100950">
    <property type="entry name" value="NagB/RpiA/CoA transferase-like"/>
    <property type="match status" value="1"/>
</dbReference>
<proteinExistence type="inferred from homology"/>
<keyword evidence="4" id="KW-0804">Transcription</keyword>
<dbReference type="GO" id="GO:0016829">
    <property type="term" value="F:lyase activity"/>
    <property type="evidence" value="ECO:0007669"/>
    <property type="project" value="UniProtKB-KW"/>
</dbReference>
<dbReference type="AlphaFoldDB" id="A0A916QJG3"/>
<dbReference type="InterPro" id="IPR051054">
    <property type="entry name" value="SorC_transcr_regulators"/>
</dbReference>
<dbReference type="Proteomes" id="UP000677218">
    <property type="component" value="Unassembled WGS sequence"/>
</dbReference>
<reference evidence="6" key="1">
    <citation type="submission" date="2020-08" db="EMBL/GenBank/DDBJ databases">
        <title>Taxonomic study for Lactobacillus species isolated from hardwood bark.</title>
        <authorList>
            <person name="Tohno M."/>
            <person name="Tanizawa Y."/>
        </authorList>
    </citation>
    <scope>NUCLEOTIDE SEQUENCE</scope>
    <source>
        <strain evidence="6">B40</strain>
    </source>
</reference>
<protein>
    <submittedName>
        <fullName evidence="6">Citrate lyase regulator</fullName>
    </submittedName>
</protein>
<dbReference type="Gene3D" id="3.40.50.1360">
    <property type="match status" value="1"/>
</dbReference>
<dbReference type="Pfam" id="PF04198">
    <property type="entry name" value="Sugar-bind"/>
    <property type="match status" value="1"/>
</dbReference>
<keyword evidence="7" id="KW-1185">Reference proteome</keyword>
<dbReference type="RefSeq" id="WP_212780556.1">
    <property type="nucleotide sequence ID" value="NZ_BMAY01000004.1"/>
</dbReference>
<keyword evidence="2" id="KW-0805">Transcription regulation</keyword>
<sequence length="315" mass="36352">MIQLSDEQLANIANDYYLNDLNLEEITHKYSLSRYLVSKALKDAKDRGVIQISIQTDGFRRNRELEYIFKKNFNLKEVFILRKTDTKMEDQENLVRFAAMQLQKHIKKSKNVGLTWGTTLLDVINNFQVNNYPDLKFIQLLGITVELGHRKDTLVKTAAKKFNAKYEQLPAPLYCLNSTIIQASKKEPIFSHIFKSYPNLDLIISAIGTIESIDENEFMAEYYKPTLFKDIPTDQIAGFIFGRPYTIDGKVFNAIDDHIWGISQKDILKTPDRFIIEKNRFKAEALLGALRTGFVTGLIINEGIAKRILQKMRTE</sequence>
<dbReference type="PANTHER" id="PTHR34294:SF1">
    <property type="entry name" value="TRANSCRIPTIONAL REGULATOR LSRR"/>
    <property type="match status" value="1"/>
</dbReference>
<name>A0A916QJG3_9LACO</name>
<evidence type="ECO:0000256" key="4">
    <source>
        <dbReference type="ARBA" id="ARBA00023163"/>
    </source>
</evidence>
<comment type="similarity">
    <text evidence="1">Belongs to the SorC transcriptional regulatory family.</text>
</comment>
<dbReference type="GO" id="GO:0003677">
    <property type="term" value="F:DNA binding"/>
    <property type="evidence" value="ECO:0007669"/>
    <property type="project" value="UniProtKB-KW"/>
</dbReference>
<dbReference type="Gene3D" id="1.10.10.60">
    <property type="entry name" value="Homeodomain-like"/>
    <property type="match status" value="1"/>
</dbReference>
<dbReference type="EMBL" id="BMAY01000004">
    <property type="protein sequence ID" value="GFZ26862.1"/>
    <property type="molecule type" value="Genomic_DNA"/>
</dbReference>
<comment type="caution">
    <text evidence="6">The sequence shown here is derived from an EMBL/GenBank/DDBJ whole genome shotgun (WGS) entry which is preliminary data.</text>
</comment>
<keyword evidence="6" id="KW-0456">Lyase</keyword>
<evidence type="ECO:0000313" key="6">
    <source>
        <dbReference type="EMBL" id="GFZ26862.1"/>
    </source>
</evidence>
<organism evidence="6 7">
    <name type="scientific">Lactobacillus corticis</name>
    <dbReference type="NCBI Taxonomy" id="2201249"/>
    <lineage>
        <taxon>Bacteria</taxon>
        <taxon>Bacillati</taxon>
        <taxon>Bacillota</taxon>
        <taxon>Bacilli</taxon>
        <taxon>Lactobacillales</taxon>
        <taxon>Lactobacillaceae</taxon>
        <taxon>Lactobacillus</taxon>
    </lineage>
</organism>
<evidence type="ECO:0000256" key="3">
    <source>
        <dbReference type="ARBA" id="ARBA00023125"/>
    </source>
</evidence>
<evidence type="ECO:0000313" key="7">
    <source>
        <dbReference type="Proteomes" id="UP000677218"/>
    </source>
</evidence>
<dbReference type="InterPro" id="IPR037171">
    <property type="entry name" value="NagB/RpiA_transferase-like"/>
</dbReference>
<dbReference type="InterPro" id="IPR007324">
    <property type="entry name" value="Sugar-bd_dom_put"/>
</dbReference>
<accession>A0A916QJG3</accession>
<feature type="domain" description="Sugar-binding" evidence="5">
    <location>
        <begin position="60"/>
        <end position="310"/>
    </location>
</feature>
<evidence type="ECO:0000256" key="1">
    <source>
        <dbReference type="ARBA" id="ARBA00010466"/>
    </source>
</evidence>
<dbReference type="PANTHER" id="PTHR34294">
    <property type="entry name" value="TRANSCRIPTIONAL REGULATOR-RELATED"/>
    <property type="match status" value="1"/>
</dbReference>
<dbReference type="GO" id="GO:0030246">
    <property type="term" value="F:carbohydrate binding"/>
    <property type="evidence" value="ECO:0007669"/>
    <property type="project" value="InterPro"/>
</dbReference>